<dbReference type="GO" id="GO:0008483">
    <property type="term" value="F:transaminase activity"/>
    <property type="evidence" value="ECO:0007669"/>
    <property type="project" value="UniProtKB-KW"/>
</dbReference>
<keyword evidence="4" id="KW-0238">DNA-binding</keyword>
<dbReference type="InterPro" id="IPR051446">
    <property type="entry name" value="HTH_trans_reg/aminotransferase"/>
</dbReference>
<dbReference type="Proteomes" id="UP000312032">
    <property type="component" value="Unassembled WGS sequence"/>
</dbReference>
<dbReference type="PROSITE" id="PS50949">
    <property type="entry name" value="HTH_GNTR"/>
    <property type="match status" value="1"/>
</dbReference>
<dbReference type="InterPro" id="IPR036390">
    <property type="entry name" value="WH_DNA-bd_sf"/>
</dbReference>
<evidence type="ECO:0000313" key="8">
    <source>
        <dbReference type="Proteomes" id="UP000312032"/>
    </source>
</evidence>
<feature type="domain" description="HTH gntR-type" evidence="6">
    <location>
        <begin position="1"/>
        <end position="68"/>
    </location>
</feature>
<evidence type="ECO:0000256" key="4">
    <source>
        <dbReference type="ARBA" id="ARBA00023125"/>
    </source>
</evidence>
<evidence type="ECO:0000256" key="1">
    <source>
        <dbReference type="ARBA" id="ARBA00005384"/>
    </source>
</evidence>
<comment type="caution">
    <text evidence="7">The sequence shown here is derived from an EMBL/GenBank/DDBJ whole genome shotgun (WGS) entry which is preliminary data.</text>
</comment>
<dbReference type="CDD" id="cd07377">
    <property type="entry name" value="WHTH_GntR"/>
    <property type="match status" value="1"/>
</dbReference>
<keyword evidence="2" id="KW-0663">Pyridoxal phosphate</keyword>
<dbReference type="AlphaFoldDB" id="A0A5C4U3I8"/>
<dbReference type="Gene3D" id="1.10.10.10">
    <property type="entry name" value="Winged helix-like DNA-binding domain superfamily/Winged helix DNA-binding domain"/>
    <property type="match status" value="1"/>
</dbReference>
<accession>A0A5C4U3I8</accession>
<dbReference type="OrthoDB" id="199743at2"/>
<name>A0A5C4U3I8_9CORY</name>
<dbReference type="Pfam" id="PF00392">
    <property type="entry name" value="GntR"/>
    <property type="match status" value="1"/>
</dbReference>
<dbReference type="CDD" id="cd00609">
    <property type="entry name" value="AAT_like"/>
    <property type="match status" value="1"/>
</dbReference>
<dbReference type="PANTHER" id="PTHR46577:SF1">
    <property type="entry name" value="HTH-TYPE TRANSCRIPTIONAL REGULATORY PROTEIN GABR"/>
    <property type="match status" value="1"/>
</dbReference>
<comment type="similarity">
    <text evidence="1">In the C-terminal section; belongs to the class-I pyridoxal-phosphate-dependent aminotransferase family.</text>
</comment>
<organism evidence="7 8">
    <name type="scientific">Corynebacterium tapiri</name>
    <dbReference type="NCBI Taxonomy" id="1448266"/>
    <lineage>
        <taxon>Bacteria</taxon>
        <taxon>Bacillati</taxon>
        <taxon>Actinomycetota</taxon>
        <taxon>Actinomycetes</taxon>
        <taxon>Mycobacteriales</taxon>
        <taxon>Corynebacteriaceae</taxon>
        <taxon>Corynebacterium</taxon>
    </lineage>
</organism>
<dbReference type="InterPro" id="IPR000524">
    <property type="entry name" value="Tscrpt_reg_HTH_GntR"/>
</dbReference>
<dbReference type="SUPFAM" id="SSF46785">
    <property type="entry name" value="Winged helix' DNA-binding domain"/>
    <property type="match status" value="1"/>
</dbReference>
<dbReference type="InterPro" id="IPR004839">
    <property type="entry name" value="Aminotransferase_I/II_large"/>
</dbReference>
<proteinExistence type="inferred from homology"/>
<dbReference type="PANTHER" id="PTHR46577">
    <property type="entry name" value="HTH-TYPE TRANSCRIPTIONAL REGULATORY PROTEIN GABR"/>
    <property type="match status" value="1"/>
</dbReference>
<keyword evidence="3" id="KW-0805">Transcription regulation</keyword>
<dbReference type="RefSeq" id="WP_139466019.1">
    <property type="nucleotide sequence ID" value="NZ_VDHJ01000010.1"/>
</dbReference>
<keyword evidence="8" id="KW-1185">Reference proteome</keyword>
<gene>
    <name evidence="7" type="ORF">FHE74_08180</name>
</gene>
<dbReference type="Pfam" id="PF00155">
    <property type="entry name" value="Aminotran_1_2"/>
    <property type="match status" value="1"/>
</dbReference>
<sequence length="423" mass="45706">MTIPSEIATQLRERITRGTLAPGERVESTRVLASQWGCSRGSVVAAYEQLVGEGYLESTPTGTRVNPDLQSLHPKSVHLPAQPAETPSRVLSLTPGVPDAQAVTSTLWRAAFRRAAAEPMSYPAPGSLALRQAVAQHLRQTRSVEVDPAEVLITSGARDGLSLLLGCIPGPVAAEDPGFPTLHAVPAALGREVLPVPVDDQGIIVEELERLNPAIVLVAPNHQYPTGKQMSARRRFELVSWARRSGAVIVEDDYDSELRKAHPALVALDPSGQVAMIGSFAKTLSPALGVGYLILPSSVLQRASQRLLPVSGIVQDALTHFIREDGLRRHTARMRREYGRRRAVFYELFPQGIPMDGGLHAVVDVTEEQRAVDSARKHGFGVQGLGQYWSSANRAGIVLGLGTHSGDRLRAELARLAHVLQEK</sequence>
<protein>
    <submittedName>
        <fullName evidence="7">PLP-dependent aminotransferase family protein</fullName>
    </submittedName>
</protein>
<reference evidence="7 8" key="1">
    <citation type="submission" date="2019-06" db="EMBL/GenBank/DDBJ databases">
        <authorList>
            <person name="Li J."/>
        </authorList>
    </citation>
    <scope>NUCLEOTIDE SEQUENCE [LARGE SCALE GENOMIC DNA]</scope>
    <source>
        <strain evidence="7 8">LMG 28165</strain>
    </source>
</reference>
<evidence type="ECO:0000256" key="5">
    <source>
        <dbReference type="ARBA" id="ARBA00023163"/>
    </source>
</evidence>
<dbReference type="InterPro" id="IPR015421">
    <property type="entry name" value="PyrdxlP-dep_Trfase_major"/>
</dbReference>
<evidence type="ECO:0000313" key="7">
    <source>
        <dbReference type="EMBL" id="TNL96665.1"/>
    </source>
</evidence>
<dbReference type="GO" id="GO:0030170">
    <property type="term" value="F:pyridoxal phosphate binding"/>
    <property type="evidence" value="ECO:0007669"/>
    <property type="project" value="InterPro"/>
</dbReference>
<keyword evidence="7" id="KW-0032">Aminotransferase</keyword>
<dbReference type="InterPro" id="IPR015424">
    <property type="entry name" value="PyrdxlP-dep_Trfase"/>
</dbReference>
<dbReference type="SUPFAM" id="SSF53383">
    <property type="entry name" value="PLP-dependent transferases"/>
    <property type="match status" value="1"/>
</dbReference>
<dbReference type="SMART" id="SM00345">
    <property type="entry name" value="HTH_GNTR"/>
    <property type="match status" value="1"/>
</dbReference>
<keyword evidence="7" id="KW-0808">Transferase</keyword>
<dbReference type="Gene3D" id="3.40.640.10">
    <property type="entry name" value="Type I PLP-dependent aspartate aminotransferase-like (Major domain)"/>
    <property type="match status" value="1"/>
</dbReference>
<evidence type="ECO:0000256" key="3">
    <source>
        <dbReference type="ARBA" id="ARBA00023015"/>
    </source>
</evidence>
<evidence type="ECO:0000256" key="2">
    <source>
        <dbReference type="ARBA" id="ARBA00022898"/>
    </source>
</evidence>
<keyword evidence="5" id="KW-0804">Transcription</keyword>
<dbReference type="InterPro" id="IPR036388">
    <property type="entry name" value="WH-like_DNA-bd_sf"/>
</dbReference>
<dbReference type="EMBL" id="VDHJ01000010">
    <property type="protein sequence ID" value="TNL96665.1"/>
    <property type="molecule type" value="Genomic_DNA"/>
</dbReference>
<dbReference type="GO" id="GO:0003700">
    <property type="term" value="F:DNA-binding transcription factor activity"/>
    <property type="evidence" value="ECO:0007669"/>
    <property type="project" value="InterPro"/>
</dbReference>
<evidence type="ECO:0000259" key="6">
    <source>
        <dbReference type="PROSITE" id="PS50949"/>
    </source>
</evidence>
<dbReference type="GO" id="GO:0003677">
    <property type="term" value="F:DNA binding"/>
    <property type="evidence" value="ECO:0007669"/>
    <property type="project" value="UniProtKB-KW"/>
</dbReference>